<evidence type="ECO:0000256" key="3">
    <source>
        <dbReference type="PROSITE-ProRule" id="PRU00221"/>
    </source>
</evidence>
<evidence type="ECO:0000313" key="5">
    <source>
        <dbReference type="Proteomes" id="UP000054359"/>
    </source>
</evidence>
<feature type="repeat" description="WD" evidence="3">
    <location>
        <begin position="238"/>
        <end position="279"/>
    </location>
</feature>
<dbReference type="PANTHER" id="PTHR44324:SF3">
    <property type="entry name" value="WD REPEAT-CONTAINING PROTEIN 49-LIKE"/>
    <property type="match status" value="1"/>
</dbReference>
<dbReference type="InterPro" id="IPR019775">
    <property type="entry name" value="WD40_repeat_CS"/>
</dbReference>
<dbReference type="PROSITE" id="PS50082">
    <property type="entry name" value="WD_REPEATS_2"/>
    <property type="match status" value="2"/>
</dbReference>
<keyword evidence="5" id="KW-1185">Reference proteome</keyword>
<dbReference type="PROSITE" id="PS00678">
    <property type="entry name" value="WD_REPEATS_1"/>
    <property type="match status" value="1"/>
</dbReference>
<dbReference type="OrthoDB" id="691673at2759"/>
<keyword evidence="1 3" id="KW-0853">WD repeat</keyword>
<dbReference type="InterPro" id="IPR015943">
    <property type="entry name" value="WD40/YVTN_repeat-like_dom_sf"/>
</dbReference>
<feature type="non-terminal residue" evidence="4">
    <location>
        <position position="342"/>
    </location>
</feature>
<proteinExistence type="predicted"/>
<feature type="repeat" description="WD" evidence="3">
    <location>
        <begin position="195"/>
        <end position="229"/>
    </location>
</feature>
<dbReference type="EMBL" id="KK113790">
    <property type="protein sequence ID" value="KFM61053.1"/>
    <property type="molecule type" value="Genomic_DNA"/>
</dbReference>
<dbReference type="SUPFAM" id="SSF50978">
    <property type="entry name" value="WD40 repeat-like"/>
    <property type="match status" value="1"/>
</dbReference>
<evidence type="ECO:0000256" key="1">
    <source>
        <dbReference type="ARBA" id="ARBA00022574"/>
    </source>
</evidence>
<dbReference type="AlphaFoldDB" id="A0A087T7G4"/>
<dbReference type="OMA" id="GRCLHTI"/>
<keyword evidence="2" id="KW-0677">Repeat</keyword>
<protein>
    <submittedName>
        <fullName evidence="4">WD repeat-containing protein on Y chromosome</fullName>
    </submittedName>
</protein>
<dbReference type="PANTHER" id="PTHR44324">
    <property type="entry name" value="WD40 REPEAT DOMAIN 95"/>
    <property type="match status" value="1"/>
</dbReference>
<dbReference type="Proteomes" id="UP000054359">
    <property type="component" value="Unassembled WGS sequence"/>
</dbReference>
<reference evidence="4 5" key="1">
    <citation type="submission" date="2013-11" db="EMBL/GenBank/DDBJ databases">
        <title>Genome sequencing of Stegodyphus mimosarum.</title>
        <authorList>
            <person name="Bechsgaard J."/>
        </authorList>
    </citation>
    <scope>NUCLEOTIDE SEQUENCE [LARGE SCALE GENOMIC DNA]</scope>
</reference>
<dbReference type="InterPro" id="IPR036322">
    <property type="entry name" value="WD40_repeat_dom_sf"/>
</dbReference>
<dbReference type="Gene3D" id="2.130.10.10">
    <property type="entry name" value="YVTN repeat-like/Quinoprotein amine dehydrogenase"/>
    <property type="match status" value="1"/>
</dbReference>
<sequence>MFWNSDLQDEFKFKWDLCSEKQKLHTTCTKTRMASFSVTDASYLEVSKHYCLSTTHGTLHFIHGSPSAHWETFRLIEFPTVPTCLENNFQKTNKSSTCQLFIGDHKGNVYILTFLFPRTMLFARDYSLGTQIIRFEDLRKHRSYIKCRKVSRVHWDVIDKIHHIPQHDFLVSNSKLDTLNPLVLQDISTVPSSKTYRHIKGVTCFDLNNHLNIIVTGSRDFIIRTWDVRFCKYPVMLLEGHKAVVSDLRVCSKGDTLLSICKEAELIIWDLRSGNTLHKLVLTFPTLRQQIYGKPTLHTSPKNENYFFVTCCDFTFKLFFNDIQDARKEEKYITLKKGNEKI</sequence>
<evidence type="ECO:0000256" key="2">
    <source>
        <dbReference type="ARBA" id="ARBA00022737"/>
    </source>
</evidence>
<dbReference type="InterPro" id="IPR001680">
    <property type="entry name" value="WD40_rpt"/>
</dbReference>
<accession>A0A087T7G4</accession>
<dbReference type="SMART" id="SM00320">
    <property type="entry name" value="WD40"/>
    <property type="match status" value="2"/>
</dbReference>
<evidence type="ECO:0000313" key="4">
    <source>
        <dbReference type="EMBL" id="KFM61053.1"/>
    </source>
</evidence>
<gene>
    <name evidence="4" type="ORF">X975_23394</name>
</gene>
<name>A0A087T7G4_STEMI</name>
<dbReference type="InterPro" id="IPR051242">
    <property type="entry name" value="WD-EF-hand_domain"/>
</dbReference>
<dbReference type="Pfam" id="PF00400">
    <property type="entry name" value="WD40"/>
    <property type="match status" value="1"/>
</dbReference>
<dbReference type="STRING" id="407821.A0A087T7G4"/>
<organism evidence="4 5">
    <name type="scientific">Stegodyphus mimosarum</name>
    <name type="common">African social velvet spider</name>
    <dbReference type="NCBI Taxonomy" id="407821"/>
    <lineage>
        <taxon>Eukaryota</taxon>
        <taxon>Metazoa</taxon>
        <taxon>Ecdysozoa</taxon>
        <taxon>Arthropoda</taxon>
        <taxon>Chelicerata</taxon>
        <taxon>Arachnida</taxon>
        <taxon>Araneae</taxon>
        <taxon>Araneomorphae</taxon>
        <taxon>Entelegynae</taxon>
        <taxon>Eresoidea</taxon>
        <taxon>Eresidae</taxon>
        <taxon>Stegodyphus</taxon>
    </lineage>
</organism>